<comment type="caution">
    <text evidence="1">The sequence shown here is derived from an EMBL/GenBank/DDBJ whole genome shotgun (WGS) entry which is preliminary data.</text>
</comment>
<organism evidence="1 2">
    <name type="scientific">Lindgomyces ingoldianus</name>
    <dbReference type="NCBI Taxonomy" id="673940"/>
    <lineage>
        <taxon>Eukaryota</taxon>
        <taxon>Fungi</taxon>
        <taxon>Dikarya</taxon>
        <taxon>Ascomycota</taxon>
        <taxon>Pezizomycotina</taxon>
        <taxon>Dothideomycetes</taxon>
        <taxon>Pleosporomycetidae</taxon>
        <taxon>Pleosporales</taxon>
        <taxon>Lindgomycetaceae</taxon>
        <taxon>Lindgomyces</taxon>
    </lineage>
</organism>
<proteinExistence type="predicted"/>
<keyword evidence="2" id="KW-1185">Reference proteome</keyword>
<reference evidence="1" key="1">
    <citation type="journal article" date="2020" name="Stud. Mycol.">
        <title>101 Dothideomycetes genomes: a test case for predicting lifestyles and emergence of pathogens.</title>
        <authorList>
            <person name="Haridas S."/>
            <person name="Albert R."/>
            <person name="Binder M."/>
            <person name="Bloem J."/>
            <person name="Labutti K."/>
            <person name="Salamov A."/>
            <person name="Andreopoulos B."/>
            <person name="Baker S."/>
            <person name="Barry K."/>
            <person name="Bills G."/>
            <person name="Bluhm B."/>
            <person name="Cannon C."/>
            <person name="Castanera R."/>
            <person name="Culley D."/>
            <person name="Daum C."/>
            <person name="Ezra D."/>
            <person name="Gonzalez J."/>
            <person name="Henrissat B."/>
            <person name="Kuo A."/>
            <person name="Liang C."/>
            <person name="Lipzen A."/>
            <person name="Lutzoni F."/>
            <person name="Magnuson J."/>
            <person name="Mondo S."/>
            <person name="Nolan M."/>
            <person name="Ohm R."/>
            <person name="Pangilinan J."/>
            <person name="Park H.-J."/>
            <person name="Ramirez L."/>
            <person name="Alfaro M."/>
            <person name="Sun H."/>
            <person name="Tritt A."/>
            <person name="Yoshinaga Y."/>
            <person name="Zwiers L.-H."/>
            <person name="Turgeon B."/>
            <person name="Goodwin S."/>
            <person name="Spatafora J."/>
            <person name="Crous P."/>
            <person name="Grigoriev I."/>
        </authorList>
    </citation>
    <scope>NUCLEOTIDE SEQUENCE</scope>
    <source>
        <strain evidence="1">ATCC 200398</strain>
    </source>
</reference>
<name>A0ACB6RJ17_9PLEO</name>
<dbReference type="EMBL" id="MU003492">
    <property type="protein sequence ID" value="KAF2478340.1"/>
    <property type="molecule type" value="Genomic_DNA"/>
</dbReference>
<sequence>MGCGTFVLAGFRTLAAVVALGVVGLGAWALTIIHDVEVRGNAVLDTVLLDASKEDTWEDFFDAAVGSQMRICVAIAAGCFSFLTGTFIILSLKSQRLKVSPYLLVPLEFLCMLAMAAAFATTLTLALKLDGICSGLDISSSTDLRGFEMLCPLSKGYSIGGGVGLLLLVITSLSAIVSLCHRARNSKTCDFEPSASALGMGHDYQAVKPQAPRSTIPTIYDPFKPVPGDRKSPLLAGKSQDDDERVLTTGAAGMGRRDSELSERSRDGEEEKQISGPLGLEKPEAVKQLRPAHRPWSEMPKR</sequence>
<evidence type="ECO:0000313" key="1">
    <source>
        <dbReference type="EMBL" id="KAF2478340.1"/>
    </source>
</evidence>
<accession>A0ACB6RJ17</accession>
<gene>
    <name evidence="1" type="ORF">BDR25DRAFT_365527</name>
</gene>
<protein>
    <submittedName>
        <fullName evidence="1">Uncharacterized protein</fullName>
    </submittedName>
</protein>
<evidence type="ECO:0000313" key="2">
    <source>
        <dbReference type="Proteomes" id="UP000799755"/>
    </source>
</evidence>
<dbReference type="Proteomes" id="UP000799755">
    <property type="component" value="Unassembled WGS sequence"/>
</dbReference>